<accession>A0A0V0GV17</accession>
<organism evidence="1">
    <name type="scientific">Solanum chacoense</name>
    <name type="common">Chaco potato</name>
    <dbReference type="NCBI Taxonomy" id="4108"/>
    <lineage>
        <taxon>Eukaryota</taxon>
        <taxon>Viridiplantae</taxon>
        <taxon>Streptophyta</taxon>
        <taxon>Embryophyta</taxon>
        <taxon>Tracheophyta</taxon>
        <taxon>Spermatophyta</taxon>
        <taxon>Magnoliopsida</taxon>
        <taxon>eudicotyledons</taxon>
        <taxon>Gunneridae</taxon>
        <taxon>Pentapetalae</taxon>
        <taxon>asterids</taxon>
        <taxon>lamiids</taxon>
        <taxon>Solanales</taxon>
        <taxon>Solanaceae</taxon>
        <taxon>Solanoideae</taxon>
        <taxon>Solaneae</taxon>
        <taxon>Solanum</taxon>
    </lineage>
</organism>
<proteinExistence type="predicted"/>
<protein>
    <submittedName>
        <fullName evidence="1">Putative ovule protein</fullName>
    </submittedName>
</protein>
<dbReference type="EMBL" id="GEDG01031913">
    <property type="protein sequence ID" value="JAP11110.1"/>
    <property type="molecule type" value="Transcribed_RNA"/>
</dbReference>
<dbReference type="AlphaFoldDB" id="A0A0V0GV17"/>
<reference evidence="1" key="1">
    <citation type="submission" date="2015-12" db="EMBL/GenBank/DDBJ databases">
        <title>Gene expression during late stages of embryo sac development: a critical building block for successful pollen-pistil interactions.</title>
        <authorList>
            <person name="Liu Y."/>
            <person name="Joly V."/>
            <person name="Sabar M."/>
            <person name="Matton D.P."/>
        </authorList>
    </citation>
    <scope>NUCLEOTIDE SEQUENCE</scope>
</reference>
<evidence type="ECO:0000313" key="1">
    <source>
        <dbReference type="EMBL" id="JAP11110.1"/>
    </source>
</evidence>
<sequence length="64" mass="7615">MGENFKFSPNFQAFKYTYNKECSGVSFCLNLCLHNTFQISKFKQVFLTIRFFIIFLNNLNCQLL</sequence>
<name>A0A0V0GV17_SOLCH</name>